<name>A0A1G8LNW9_9GAMM</name>
<protein>
    <recommendedName>
        <fullName evidence="4">Protein Syd</fullName>
    </recommendedName>
</protein>
<comment type="subcellular location">
    <subcellularLocation>
        <location evidence="4">Cell inner membrane</location>
        <topology evidence="4">Peripheral membrane protein</topology>
        <orientation evidence="4">Cytoplasmic side</orientation>
    </subcellularLocation>
    <text evidence="4">Loosely associated with the cytoplasmic side of the inner membrane, probably via SecY.</text>
</comment>
<organism evidence="5 6">
    <name type="scientific">Ferrimonas sediminum</name>
    <dbReference type="NCBI Taxonomy" id="718193"/>
    <lineage>
        <taxon>Bacteria</taxon>
        <taxon>Pseudomonadati</taxon>
        <taxon>Pseudomonadota</taxon>
        <taxon>Gammaproteobacteria</taxon>
        <taxon>Alteromonadales</taxon>
        <taxon>Ferrimonadaceae</taxon>
        <taxon>Ferrimonas</taxon>
    </lineage>
</organism>
<dbReference type="AlphaFoldDB" id="A0A1G8LNW9"/>
<keyword evidence="2 4" id="KW-0997">Cell inner membrane</keyword>
<comment type="similarity">
    <text evidence="4">Belongs to the Syd family.</text>
</comment>
<evidence type="ECO:0000256" key="2">
    <source>
        <dbReference type="ARBA" id="ARBA00022519"/>
    </source>
</evidence>
<dbReference type="EMBL" id="FNEM01000002">
    <property type="protein sequence ID" value="SDI57409.1"/>
    <property type="molecule type" value="Genomic_DNA"/>
</dbReference>
<evidence type="ECO:0000256" key="4">
    <source>
        <dbReference type="HAMAP-Rule" id="MF_01104"/>
    </source>
</evidence>
<dbReference type="RefSeq" id="WP_176819169.1">
    <property type="nucleotide sequence ID" value="NZ_FNEM01000002.1"/>
</dbReference>
<accession>A0A1G8LNW9</accession>
<keyword evidence="3 4" id="KW-0472">Membrane</keyword>
<gene>
    <name evidence="4" type="primary">syd</name>
    <name evidence="5" type="ORF">SAMN04488540_102125</name>
</gene>
<dbReference type="InterPro" id="IPR038228">
    <property type="entry name" value="Syd_sf"/>
</dbReference>
<sequence length="207" mass="23167">MNHSAALEQFFDRFRHAWQSTHGQLPVTDRDEAGPAAVSEHELGQHWQAVPQQPLGAFSNLEPALELPVHPDLQAFYGHFYGGNLQFDADFGCGELLQPWNQDDFAFLQENLVGHALMKKRLKQPATWFVGVMEQSDAMVVMDNADGSLWLEVPGQEPHQKLADNLSELLGQIAPRVMMPEPAPLPPPRPGFWARLKAMLGDLTGRR</sequence>
<dbReference type="Gene3D" id="3.40.1580.20">
    <property type="entry name" value="Syd protein"/>
    <property type="match status" value="1"/>
</dbReference>
<keyword evidence="1 4" id="KW-1003">Cell membrane</keyword>
<evidence type="ECO:0000313" key="5">
    <source>
        <dbReference type="EMBL" id="SDI57409.1"/>
    </source>
</evidence>
<keyword evidence="6" id="KW-1185">Reference proteome</keyword>
<dbReference type="GO" id="GO:0009898">
    <property type="term" value="C:cytoplasmic side of plasma membrane"/>
    <property type="evidence" value="ECO:0007669"/>
    <property type="project" value="InterPro"/>
</dbReference>
<evidence type="ECO:0000256" key="3">
    <source>
        <dbReference type="ARBA" id="ARBA00023136"/>
    </source>
</evidence>
<dbReference type="InterPro" id="IPR009948">
    <property type="entry name" value="Syd"/>
</dbReference>
<evidence type="ECO:0000256" key="1">
    <source>
        <dbReference type="ARBA" id="ARBA00022475"/>
    </source>
</evidence>
<dbReference type="NCBIfam" id="NF003439">
    <property type="entry name" value="PRK04968.1"/>
    <property type="match status" value="1"/>
</dbReference>
<dbReference type="Pfam" id="PF07348">
    <property type="entry name" value="Syd"/>
    <property type="match status" value="1"/>
</dbReference>
<dbReference type="Proteomes" id="UP000199527">
    <property type="component" value="Unassembled WGS sequence"/>
</dbReference>
<comment type="function">
    <text evidence="4">Interacts with the SecY protein in vivo. May bind preferentially to an uncomplexed state of SecY, thus functioning either as a chelating agent for excess SecY in the cell or as a regulatory factor that negatively controls the translocase function.</text>
</comment>
<reference evidence="6" key="1">
    <citation type="submission" date="2016-10" db="EMBL/GenBank/DDBJ databases">
        <authorList>
            <person name="Varghese N."/>
            <person name="Submissions S."/>
        </authorList>
    </citation>
    <scope>NUCLEOTIDE SEQUENCE [LARGE SCALE GENOMIC DNA]</scope>
    <source>
        <strain evidence="6">DSM 23317</strain>
    </source>
</reference>
<proteinExistence type="inferred from homology"/>
<dbReference type="CDD" id="cd16323">
    <property type="entry name" value="Syd"/>
    <property type="match status" value="1"/>
</dbReference>
<dbReference type="HAMAP" id="MF_01104">
    <property type="entry name" value="Syd"/>
    <property type="match status" value="1"/>
</dbReference>
<evidence type="ECO:0000313" key="6">
    <source>
        <dbReference type="Proteomes" id="UP000199527"/>
    </source>
</evidence>